<keyword evidence="3" id="KW-1003">Cell membrane</keyword>
<dbReference type="RefSeq" id="WP_100350647.1">
    <property type="nucleotide sequence ID" value="NZ_PGTZ01000010.1"/>
</dbReference>
<accession>A0A2M8W6Q7</accession>
<dbReference type="Proteomes" id="UP000231586">
    <property type="component" value="Unassembled WGS sequence"/>
</dbReference>
<dbReference type="AlphaFoldDB" id="A0A2M8W6Q7"/>
<evidence type="ECO:0000313" key="8">
    <source>
        <dbReference type="EMBL" id="PJI86606.1"/>
    </source>
</evidence>
<dbReference type="InterPro" id="IPR048279">
    <property type="entry name" value="MdtK-like"/>
</dbReference>
<keyword evidence="9" id="KW-1185">Reference proteome</keyword>
<keyword evidence="2" id="KW-0813">Transport</keyword>
<protein>
    <submittedName>
        <fullName evidence="8">Putative MATE family efflux protein</fullName>
    </submittedName>
</protein>
<evidence type="ECO:0000256" key="3">
    <source>
        <dbReference type="ARBA" id="ARBA00022475"/>
    </source>
</evidence>
<evidence type="ECO:0000256" key="7">
    <source>
        <dbReference type="SAM" id="Phobius"/>
    </source>
</evidence>
<comment type="subcellular location">
    <subcellularLocation>
        <location evidence="1">Cell membrane</location>
        <topology evidence="1">Multi-pass membrane protein</topology>
    </subcellularLocation>
</comment>
<dbReference type="InterPro" id="IPR002528">
    <property type="entry name" value="MATE_fam"/>
</dbReference>
<organism evidence="8 9">
    <name type="scientific">Luteimicrobium subarcticum</name>
    <dbReference type="NCBI Taxonomy" id="620910"/>
    <lineage>
        <taxon>Bacteria</taxon>
        <taxon>Bacillati</taxon>
        <taxon>Actinomycetota</taxon>
        <taxon>Actinomycetes</taxon>
        <taxon>Micrococcales</taxon>
        <taxon>Luteimicrobium</taxon>
    </lineage>
</organism>
<dbReference type="GO" id="GO:0015297">
    <property type="term" value="F:antiporter activity"/>
    <property type="evidence" value="ECO:0007669"/>
    <property type="project" value="InterPro"/>
</dbReference>
<evidence type="ECO:0000313" key="9">
    <source>
        <dbReference type="Proteomes" id="UP000231586"/>
    </source>
</evidence>
<feature type="transmembrane region" description="Helical" evidence="7">
    <location>
        <begin position="340"/>
        <end position="360"/>
    </location>
</feature>
<feature type="transmembrane region" description="Helical" evidence="7">
    <location>
        <begin position="156"/>
        <end position="174"/>
    </location>
</feature>
<feature type="transmembrane region" description="Helical" evidence="7">
    <location>
        <begin position="281"/>
        <end position="300"/>
    </location>
</feature>
<feature type="transmembrane region" description="Helical" evidence="7">
    <location>
        <begin position="212"/>
        <end position="232"/>
    </location>
</feature>
<keyword evidence="5 7" id="KW-1133">Transmembrane helix</keyword>
<feature type="transmembrane region" description="Helical" evidence="7">
    <location>
        <begin position="75"/>
        <end position="98"/>
    </location>
</feature>
<feature type="transmembrane region" description="Helical" evidence="7">
    <location>
        <begin position="110"/>
        <end position="136"/>
    </location>
</feature>
<reference evidence="8 9" key="1">
    <citation type="submission" date="2017-11" db="EMBL/GenBank/DDBJ databases">
        <title>Genomic Encyclopedia of Archaeal and Bacterial Type Strains, Phase II (KMG-II): From Individual Species to Whole Genera.</title>
        <authorList>
            <person name="Goeker M."/>
        </authorList>
    </citation>
    <scope>NUCLEOTIDE SEQUENCE [LARGE SCALE GENOMIC DNA]</scope>
    <source>
        <strain evidence="8 9">DSM 22413</strain>
    </source>
</reference>
<dbReference type="EMBL" id="PGTZ01000010">
    <property type="protein sequence ID" value="PJI86606.1"/>
    <property type="molecule type" value="Genomic_DNA"/>
</dbReference>
<feature type="transmembrane region" description="Helical" evidence="7">
    <location>
        <begin position="252"/>
        <end position="275"/>
    </location>
</feature>
<keyword evidence="4 7" id="KW-0812">Transmembrane</keyword>
<sequence>MAPPDDAPGRPARDAPAVRPGTAAAALGTQPVGRLLWHACSQTTLSVGVYGIYALTNAWFVARGVGATAVAAVNLVAPVLLGLGAVSTAVGVGGASLVSRALGAGRTERAAVAAGNAFAVFWAAALATTVGGLLLLDPLLALLGVDAATHDLARDYAVVLLAGAAVSTGFSSLVRAEGRMRFSTMLWVVPVVVQIVLDPLFIYGMHLGVRGAALGTVGGQAVSAGMSVWFFFVQRGRPYRVGLRELRPRAAVVRALFGVGAPSFLAGFGATLLTVLVNTSLSHAGGAAGGAVALAAYAVCARLQTFATMPQVGISQGLQPVVGYNAGAGLRARVGRARTLALRSTVVYSVAVAVVLVALARPLVGVFVDAPAVVDTGADALRVLAVGIAAAGVAPLVSAYFQAIGRPRPSYVISLGTLLVLKVPLVVVLGRLGVIQTWVALAAGEAAAAAVALVVLRRLVGRDAAAARQTSVVPS</sequence>
<dbReference type="GO" id="GO:0042910">
    <property type="term" value="F:xenobiotic transmembrane transporter activity"/>
    <property type="evidence" value="ECO:0007669"/>
    <property type="project" value="InterPro"/>
</dbReference>
<name>A0A2M8W6Q7_9MICO</name>
<dbReference type="InterPro" id="IPR051327">
    <property type="entry name" value="MATE_MepA_subfamily"/>
</dbReference>
<evidence type="ECO:0000256" key="2">
    <source>
        <dbReference type="ARBA" id="ARBA00022448"/>
    </source>
</evidence>
<dbReference type="PANTHER" id="PTHR43823:SF3">
    <property type="entry name" value="MULTIDRUG EXPORT PROTEIN MEPA"/>
    <property type="match status" value="1"/>
</dbReference>
<dbReference type="PIRSF" id="PIRSF006603">
    <property type="entry name" value="DinF"/>
    <property type="match status" value="1"/>
</dbReference>
<evidence type="ECO:0000256" key="6">
    <source>
        <dbReference type="ARBA" id="ARBA00023136"/>
    </source>
</evidence>
<feature type="transmembrane region" description="Helical" evidence="7">
    <location>
        <begin position="413"/>
        <end position="432"/>
    </location>
</feature>
<dbReference type="OrthoDB" id="9811110at2"/>
<keyword evidence="6 7" id="KW-0472">Membrane</keyword>
<comment type="caution">
    <text evidence="8">The sequence shown here is derived from an EMBL/GenBank/DDBJ whole genome shotgun (WGS) entry which is preliminary data.</text>
</comment>
<gene>
    <name evidence="8" type="ORF">CLV34_2526</name>
</gene>
<feature type="transmembrane region" description="Helical" evidence="7">
    <location>
        <begin position="380"/>
        <end position="401"/>
    </location>
</feature>
<evidence type="ECO:0000256" key="5">
    <source>
        <dbReference type="ARBA" id="ARBA00022989"/>
    </source>
</evidence>
<feature type="transmembrane region" description="Helical" evidence="7">
    <location>
        <begin position="438"/>
        <end position="456"/>
    </location>
</feature>
<dbReference type="GO" id="GO:0005886">
    <property type="term" value="C:plasma membrane"/>
    <property type="evidence" value="ECO:0007669"/>
    <property type="project" value="UniProtKB-SubCell"/>
</dbReference>
<proteinExistence type="predicted"/>
<feature type="transmembrane region" description="Helical" evidence="7">
    <location>
        <begin position="186"/>
        <end position="206"/>
    </location>
</feature>
<dbReference type="Pfam" id="PF01554">
    <property type="entry name" value="MatE"/>
    <property type="match status" value="2"/>
</dbReference>
<feature type="transmembrane region" description="Helical" evidence="7">
    <location>
        <begin position="35"/>
        <end position="55"/>
    </location>
</feature>
<evidence type="ECO:0000256" key="1">
    <source>
        <dbReference type="ARBA" id="ARBA00004651"/>
    </source>
</evidence>
<dbReference type="PANTHER" id="PTHR43823">
    <property type="entry name" value="SPORULATION PROTEIN YKVU"/>
    <property type="match status" value="1"/>
</dbReference>
<evidence type="ECO:0000256" key="4">
    <source>
        <dbReference type="ARBA" id="ARBA00022692"/>
    </source>
</evidence>